<proteinExistence type="inferred from homology"/>
<keyword evidence="4" id="KW-1185">Reference proteome</keyword>
<name>A0A420H7C8_9PEZI</name>
<evidence type="ECO:0000256" key="1">
    <source>
        <dbReference type="ARBA" id="ARBA00038454"/>
    </source>
</evidence>
<dbReference type="SUPFAM" id="SSF55781">
    <property type="entry name" value="GAF domain-like"/>
    <property type="match status" value="1"/>
</dbReference>
<comment type="caution">
    <text evidence="3">The sequence shown here is derived from an EMBL/GenBank/DDBJ whole genome shotgun (WGS) entry which is preliminary data.</text>
</comment>
<dbReference type="InterPro" id="IPR051330">
    <property type="entry name" value="Phosphatase_reg/MetRdx"/>
</dbReference>
<organism evidence="3 4">
    <name type="scientific">Erysiphe neolycopersici</name>
    <dbReference type="NCBI Taxonomy" id="212602"/>
    <lineage>
        <taxon>Eukaryota</taxon>
        <taxon>Fungi</taxon>
        <taxon>Dikarya</taxon>
        <taxon>Ascomycota</taxon>
        <taxon>Pezizomycotina</taxon>
        <taxon>Leotiomycetes</taxon>
        <taxon>Erysiphales</taxon>
        <taxon>Erysiphaceae</taxon>
        <taxon>Erysiphe</taxon>
    </lineage>
</organism>
<comment type="similarity">
    <text evidence="1">Belongs to the free Met sulfoxide reductase family.</text>
</comment>
<dbReference type="EMBL" id="MCFK01010653">
    <property type="protein sequence ID" value="RKF53321.1"/>
    <property type="molecule type" value="Genomic_DNA"/>
</dbReference>
<dbReference type="PANTHER" id="PTHR21021:SF15">
    <property type="entry name" value="FREE METHIONINE-R-SULFOXIDE REDUCTASE"/>
    <property type="match status" value="1"/>
</dbReference>
<dbReference type="AlphaFoldDB" id="A0A420H7C8"/>
<dbReference type="Gene3D" id="3.30.450.40">
    <property type="match status" value="1"/>
</dbReference>
<dbReference type="GO" id="GO:0005829">
    <property type="term" value="C:cytosol"/>
    <property type="evidence" value="ECO:0007669"/>
    <property type="project" value="TreeGrafter"/>
</dbReference>
<dbReference type="PANTHER" id="PTHR21021">
    <property type="entry name" value="GAF/PUTATIVE CYTOSKELETAL PROTEIN"/>
    <property type="match status" value="1"/>
</dbReference>
<dbReference type="GO" id="GO:0033745">
    <property type="term" value="F:L-methionine-(R)-S-oxide reductase activity"/>
    <property type="evidence" value="ECO:0007669"/>
    <property type="project" value="TreeGrafter"/>
</dbReference>
<dbReference type="InterPro" id="IPR029016">
    <property type="entry name" value="GAF-like_dom_sf"/>
</dbReference>
<gene>
    <name evidence="3" type="ORF">OnM2_106024</name>
</gene>
<reference evidence="3 4" key="1">
    <citation type="journal article" date="2018" name="BMC Genomics">
        <title>Comparative genome analyses reveal sequence features reflecting distinct modes of host-adaptation between dicot and monocot powdery mildew.</title>
        <authorList>
            <person name="Wu Y."/>
            <person name="Ma X."/>
            <person name="Pan Z."/>
            <person name="Kale S.D."/>
            <person name="Song Y."/>
            <person name="King H."/>
            <person name="Zhang Q."/>
            <person name="Presley C."/>
            <person name="Deng X."/>
            <person name="Wei C.I."/>
            <person name="Xiao S."/>
        </authorList>
    </citation>
    <scope>NUCLEOTIDE SEQUENCE [LARGE SCALE GENOMIC DNA]</scope>
    <source>
        <strain evidence="3">UMSG2</strain>
    </source>
</reference>
<sequence>MVHADASNFAHNLTKQEMYSQVLDQVEALVKGQRNWVSNLANTSSILWHAYASQNSPLSSVNWAGFYVLDPSTQNQLILGPFMGKVACQTIAFNQGVCGKSATSIQSIVVNDVDTFPGHVKCDSDTLSEIVVPIFGDLNGEKTVVAVIDIDSKEKRTFDDVDKVWLEKLAHLLWENCDW</sequence>
<feature type="domain" description="GAF" evidence="2">
    <location>
        <begin position="64"/>
        <end position="174"/>
    </location>
</feature>
<evidence type="ECO:0000259" key="2">
    <source>
        <dbReference type="Pfam" id="PF13185"/>
    </source>
</evidence>
<protein>
    <submittedName>
        <fullName evidence="3">Free methionine-R-sulfoxide reductase</fullName>
    </submittedName>
</protein>
<evidence type="ECO:0000313" key="4">
    <source>
        <dbReference type="Proteomes" id="UP000286134"/>
    </source>
</evidence>
<evidence type="ECO:0000313" key="3">
    <source>
        <dbReference type="EMBL" id="RKF53321.1"/>
    </source>
</evidence>
<dbReference type="STRING" id="212602.A0A420H7C8"/>
<accession>A0A420H7C8</accession>
<dbReference type="OrthoDB" id="15735at2759"/>
<dbReference type="Proteomes" id="UP000286134">
    <property type="component" value="Unassembled WGS sequence"/>
</dbReference>
<dbReference type="InterPro" id="IPR003018">
    <property type="entry name" value="GAF"/>
</dbReference>
<dbReference type="FunFam" id="3.30.450.40:FF:000008">
    <property type="entry name" value="GAF domain-containing proteins"/>
    <property type="match status" value="1"/>
</dbReference>
<dbReference type="Pfam" id="PF13185">
    <property type="entry name" value="GAF_2"/>
    <property type="match status" value="1"/>
</dbReference>